<dbReference type="OrthoDB" id="8364552at2"/>
<keyword evidence="1" id="KW-1133">Transmembrane helix</keyword>
<reference evidence="2 3" key="1">
    <citation type="submission" date="2019-07" db="EMBL/GenBank/DDBJ databases">
        <title>Whole genome shotgun sequence of Rhizobium naphthalenivorans NBRC 107585.</title>
        <authorList>
            <person name="Hosoyama A."/>
            <person name="Uohara A."/>
            <person name="Ohji S."/>
            <person name="Ichikawa N."/>
        </authorList>
    </citation>
    <scope>NUCLEOTIDE SEQUENCE [LARGE SCALE GENOMIC DNA]</scope>
    <source>
        <strain evidence="2 3">NBRC 107585</strain>
    </source>
</reference>
<organism evidence="2 3">
    <name type="scientific">Ciceribacter naphthalenivorans</name>
    <dbReference type="NCBI Taxonomy" id="1118451"/>
    <lineage>
        <taxon>Bacteria</taxon>
        <taxon>Pseudomonadati</taxon>
        <taxon>Pseudomonadota</taxon>
        <taxon>Alphaproteobacteria</taxon>
        <taxon>Hyphomicrobiales</taxon>
        <taxon>Rhizobiaceae</taxon>
        <taxon>Ciceribacter</taxon>
    </lineage>
</organism>
<evidence type="ECO:0000313" key="3">
    <source>
        <dbReference type="Proteomes" id="UP000321717"/>
    </source>
</evidence>
<dbReference type="AlphaFoldDB" id="A0A512HLQ1"/>
<keyword evidence="1" id="KW-0812">Transmembrane</keyword>
<name>A0A512HLQ1_9HYPH</name>
<dbReference type="Proteomes" id="UP000321717">
    <property type="component" value="Unassembled WGS sequence"/>
</dbReference>
<keyword evidence="3" id="KW-1185">Reference proteome</keyword>
<protein>
    <submittedName>
        <fullName evidence="2">Uncharacterized protein</fullName>
    </submittedName>
</protein>
<sequence>MTRILTLLKVLRFVSLLAAGLAVWNSATVVYSAGAALGLVDPAALAGFRLYMASTQAFVTEIEQAIADGDHAYATALCDLAIRHGHELPPALRDRAQGTLLGRAYQSGRRAAKGFVFGSLDSGAEIAGSVASDLIGVGDLRDFSVQGFRYLSNDGYDPILLGLSAVGLGLTVSAYGSAGATVVPDAGLSVLKSAYRSRKLSAPLTAYLSKNVAKIVDTRLLKAEFTAAADEGALGLSRLRTAAVRSVDDTAARALIDDATVLGEISTKGGMRSSVAALSLAESPKELRKLQKVATHFGDGTHAVMKFLGRSILEVGAMLYAVASALAGLSLVIGAFVLKRLLKLVLWPLRRAGLAQSPALPVLLRIARFA</sequence>
<accession>A0A512HLQ1</accession>
<gene>
    <name evidence="2" type="ORF">RNA01_33050</name>
</gene>
<proteinExistence type="predicted"/>
<feature type="transmembrane region" description="Helical" evidence="1">
    <location>
        <begin position="317"/>
        <end position="338"/>
    </location>
</feature>
<comment type="caution">
    <text evidence="2">The sequence shown here is derived from an EMBL/GenBank/DDBJ whole genome shotgun (WGS) entry which is preliminary data.</text>
</comment>
<evidence type="ECO:0000313" key="2">
    <source>
        <dbReference type="EMBL" id="GEO86373.1"/>
    </source>
</evidence>
<keyword evidence="1" id="KW-0472">Membrane</keyword>
<evidence type="ECO:0000256" key="1">
    <source>
        <dbReference type="SAM" id="Phobius"/>
    </source>
</evidence>
<dbReference type="RefSeq" id="WP_147181322.1">
    <property type="nucleotide sequence ID" value="NZ_BJZP01000019.1"/>
</dbReference>
<dbReference type="EMBL" id="BJZP01000019">
    <property type="protein sequence ID" value="GEO86373.1"/>
    <property type="molecule type" value="Genomic_DNA"/>
</dbReference>